<evidence type="ECO:0000313" key="3">
    <source>
        <dbReference type="EMBL" id="MCL1029680.1"/>
    </source>
</evidence>
<dbReference type="PANTHER" id="PTHR34611">
    <property type="match status" value="1"/>
</dbReference>
<dbReference type="Proteomes" id="UP001165275">
    <property type="component" value="Unassembled WGS sequence"/>
</dbReference>
<keyword evidence="4" id="KW-1185">Reference proteome</keyword>
<evidence type="ECO:0000256" key="1">
    <source>
        <dbReference type="ARBA" id="ARBA00009787"/>
    </source>
</evidence>
<accession>A0ABT0KCC2</accession>
<sequence length="314" mass="35821">MTNMKKTTPTLHDAVFKQFLTHPDTARDFLELHLPPALLQCCDLNTLKLESGSFIESDLRAYYSDVLYSLQAGKGDGYVYALIEHQSAPDQHMAFRLVRYAIAAMQRHLQAGHDQLPLVIPILFYHGQVTPYPYSMSWLDEFSEPELARQLYAGHFPLVDVTVIPDDDIMQHRRMAILELLQKHVRQRDLFELREQLVTLLLAGYTTKDQLKSLMNYILQVGNTTEPERLIRELASRVPRHEEELMTIAEYLEQKGFKQGIEKGIEKGIEEGIEKGERGAALKIAGSMLADGFDRIKVMKLTGLSENDLAQISH</sequence>
<dbReference type="InterPro" id="IPR051699">
    <property type="entry name" value="Rpn/YhgA-like_nuclease"/>
</dbReference>
<dbReference type="InterPro" id="IPR010106">
    <property type="entry name" value="RpnA"/>
</dbReference>
<dbReference type="EMBL" id="JAGQDC010000008">
    <property type="protein sequence ID" value="MCL1029680.1"/>
    <property type="molecule type" value="Genomic_DNA"/>
</dbReference>
<reference evidence="3" key="1">
    <citation type="submission" date="2021-04" db="EMBL/GenBank/DDBJ databases">
        <title>Genome sequence of Serratia sp. arafor3.</title>
        <authorList>
            <person name="Besaury L."/>
        </authorList>
    </citation>
    <scope>NUCLEOTIDE SEQUENCE</scope>
    <source>
        <strain evidence="3">Arafor3</strain>
    </source>
</reference>
<dbReference type="InterPro" id="IPR006842">
    <property type="entry name" value="Transposase_31"/>
</dbReference>
<dbReference type="RefSeq" id="WP_248946012.1">
    <property type="nucleotide sequence ID" value="NZ_CBCSGY010000003.1"/>
</dbReference>
<dbReference type="NCBIfam" id="TIGR01784">
    <property type="entry name" value="T_den_put_tspse"/>
    <property type="match status" value="1"/>
</dbReference>
<evidence type="ECO:0000313" key="4">
    <source>
        <dbReference type="Proteomes" id="UP001165275"/>
    </source>
</evidence>
<name>A0ABT0KCC2_9GAMM</name>
<dbReference type="Pfam" id="PF04754">
    <property type="entry name" value="Transposase_31"/>
    <property type="match status" value="1"/>
</dbReference>
<proteinExistence type="inferred from homology"/>
<comment type="similarity">
    <text evidence="1">Belongs to the Rpn/YhgA-like nuclease family.</text>
</comment>
<comment type="caution">
    <text evidence="3">The sequence shown here is derived from an EMBL/GenBank/DDBJ whole genome shotgun (WGS) entry which is preliminary data.</text>
</comment>
<gene>
    <name evidence="3" type="ORF">KAJ71_11710</name>
</gene>
<dbReference type="PANTHER" id="PTHR34611:SF4">
    <property type="entry name" value="RECOMBINATION-PROMOTING NUCLEASE PSLT051"/>
    <property type="match status" value="1"/>
</dbReference>
<organism evidence="3 4">
    <name type="scientific">Serratia silvae</name>
    <dbReference type="NCBI Taxonomy" id="2824122"/>
    <lineage>
        <taxon>Bacteria</taxon>
        <taxon>Pseudomonadati</taxon>
        <taxon>Pseudomonadota</taxon>
        <taxon>Gammaproteobacteria</taxon>
        <taxon>Enterobacterales</taxon>
        <taxon>Yersiniaceae</taxon>
        <taxon>Serratia</taxon>
    </lineage>
</organism>
<protein>
    <submittedName>
        <fullName evidence="3">Rpn family recombination-promoting nuclease/putative transposase</fullName>
    </submittedName>
</protein>
<feature type="domain" description="Transposase (putative) YhgA-like" evidence="2">
    <location>
        <begin position="11"/>
        <end position="211"/>
    </location>
</feature>
<evidence type="ECO:0000259" key="2">
    <source>
        <dbReference type="Pfam" id="PF04754"/>
    </source>
</evidence>